<evidence type="ECO:0000256" key="6">
    <source>
        <dbReference type="ARBA" id="ARBA00023136"/>
    </source>
</evidence>
<dbReference type="Proteomes" id="UP000533900">
    <property type="component" value="Unassembled WGS sequence"/>
</dbReference>
<dbReference type="PROSITE" id="PS52016">
    <property type="entry name" value="TONB_DEPENDENT_REC_3"/>
    <property type="match status" value="1"/>
</dbReference>
<dbReference type="PANTHER" id="PTHR30442:SF0">
    <property type="entry name" value="FE(3+) DICITRATE TRANSPORT PROTEIN FECA"/>
    <property type="match status" value="1"/>
</dbReference>
<dbReference type="SUPFAM" id="SSF56935">
    <property type="entry name" value="Porins"/>
    <property type="match status" value="1"/>
</dbReference>
<dbReference type="Gene3D" id="2.40.170.20">
    <property type="entry name" value="TonB-dependent receptor, beta-barrel domain"/>
    <property type="match status" value="1"/>
</dbReference>
<keyword evidence="2 8" id="KW-0813">Transport</keyword>
<comment type="subcellular location">
    <subcellularLocation>
        <location evidence="1 8">Cell outer membrane</location>
        <topology evidence="1 8">Multi-pass membrane protein</topology>
    </subcellularLocation>
</comment>
<feature type="signal peptide" evidence="10">
    <location>
        <begin position="1"/>
        <end position="20"/>
    </location>
</feature>
<evidence type="ECO:0000256" key="9">
    <source>
        <dbReference type="RuleBase" id="RU003357"/>
    </source>
</evidence>
<evidence type="ECO:0000256" key="8">
    <source>
        <dbReference type="PROSITE-ProRule" id="PRU01360"/>
    </source>
</evidence>
<dbReference type="EMBL" id="JACLCP010000004">
    <property type="protein sequence ID" value="MBC2846152.1"/>
    <property type="molecule type" value="Genomic_DNA"/>
</dbReference>
<accession>A0A842ISL7</accession>
<evidence type="ECO:0000256" key="10">
    <source>
        <dbReference type="SAM" id="SignalP"/>
    </source>
</evidence>
<evidence type="ECO:0000313" key="13">
    <source>
        <dbReference type="EMBL" id="MBC2846152.1"/>
    </source>
</evidence>
<name>A0A842ISL7_9FLAO</name>
<keyword evidence="14" id="KW-1185">Reference proteome</keyword>
<dbReference type="RefSeq" id="WP_185789862.1">
    <property type="nucleotide sequence ID" value="NZ_JACLCP010000004.1"/>
</dbReference>
<keyword evidence="3 8" id="KW-1134">Transmembrane beta strand</keyword>
<dbReference type="GO" id="GO:0033214">
    <property type="term" value="P:siderophore-iron import into cell"/>
    <property type="evidence" value="ECO:0007669"/>
    <property type="project" value="TreeGrafter"/>
</dbReference>
<protein>
    <submittedName>
        <fullName evidence="13">TonB-dependent receptor</fullName>
    </submittedName>
</protein>
<keyword evidence="5 9" id="KW-0798">TonB box</keyword>
<dbReference type="InterPro" id="IPR037066">
    <property type="entry name" value="Plug_dom_sf"/>
</dbReference>
<dbReference type="InterPro" id="IPR039426">
    <property type="entry name" value="TonB-dep_rcpt-like"/>
</dbReference>
<evidence type="ECO:0000256" key="4">
    <source>
        <dbReference type="ARBA" id="ARBA00022692"/>
    </source>
</evidence>
<feature type="chain" id="PRO_5032452917" evidence="10">
    <location>
        <begin position="21"/>
        <end position="743"/>
    </location>
</feature>
<keyword evidence="6 8" id="KW-0472">Membrane</keyword>
<evidence type="ECO:0000256" key="7">
    <source>
        <dbReference type="ARBA" id="ARBA00023237"/>
    </source>
</evidence>
<keyword evidence="13" id="KW-0675">Receptor</keyword>
<evidence type="ECO:0000256" key="1">
    <source>
        <dbReference type="ARBA" id="ARBA00004571"/>
    </source>
</evidence>
<dbReference type="PANTHER" id="PTHR30442">
    <property type="entry name" value="IRON III DICITRATE TRANSPORT PROTEIN FECA"/>
    <property type="match status" value="1"/>
</dbReference>
<evidence type="ECO:0000256" key="5">
    <source>
        <dbReference type="ARBA" id="ARBA00023077"/>
    </source>
</evidence>
<dbReference type="GO" id="GO:0009279">
    <property type="term" value="C:cell outer membrane"/>
    <property type="evidence" value="ECO:0007669"/>
    <property type="project" value="UniProtKB-SubCell"/>
</dbReference>
<sequence>MKLKFNLSLLGLLTSINLIAQENQPETPKDSIQKLDEVVINSNQIFGSKYVARHRTGSAYYLSPEELKKFSYTDINRALRSVPGVTFYEEDGFGLRPNISLRGTSPQRSAKISLMEDGVLIAPAPYSAPAAYYFPSVGRMQAVEILKGSSQVQFGPFTTGGAINMISAQIPTTLNGEVRASYGAFDTQQFLARVGDSKKNFGYMVEYLNFGSNGFKNLPDNSNTGFDINEVTAKFRINTNPDAKLKQALETKFHYYDERSNETYLGLTESDFDTSPFSRYASSQDDRMTAEQIQLMLTHTLDFNKNFRITTNGYYNKFSRNWFKLDDVVFNGDKQSIADVVGNPDQFEDHMAIVRGDVDSEADALLLKANNRVYYSKGIQTKLDYHWYGETTFHDIEIGMRYHYDEEDRFQWEDGYNIINQEMTRTSQGPRGAQGNRISSATAFASYVMYKLKFNKLTLTPGMRYENIVLQRDNFGSDDPNRTGSNLAFRENKVDIFIPGIGFNYAFSDNMSVFGGVHKGFSPPGSEDGEDPEESVNYELGSRFSLGQLRGEIVGFYNDYSNLLGSDFAATGGTGSLDQFNAGEVAVSGLELLLNYELLPNNTKLKLPITFGYTFTNTEFLNSFGSDDSIWGEVQEGDELPYIPIHQFNIMASLEHAKYELNLSGRYNGEFRTLAGSGNIAADELVASNFIIDFSAKYHFSKQLSLTGNVINMLDETYAVSRVPAGLRPGHPFGGNLGLEFRF</sequence>
<gene>
    <name evidence="13" type="ORF">H7F21_13675</name>
</gene>
<dbReference type="InterPro" id="IPR036942">
    <property type="entry name" value="Beta-barrel_TonB_sf"/>
</dbReference>
<dbReference type="Gene3D" id="2.170.130.10">
    <property type="entry name" value="TonB-dependent receptor, plug domain"/>
    <property type="match status" value="1"/>
</dbReference>
<evidence type="ECO:0000313" key="14">
    <source>
        <dbReference type="Proteomes" id="UP000533900"/>
    </source>
</evidence>
<evidence type="ECO:0000256" key="2">
    <source>
        <dbReference type="ARBA" id="ARBA00022448"/>
    </source>
</evidence>
<dbReference type="InterPro" id="IPR012910">
    <property type="entry name" value="Plug_dom"/>
</dbReference>
<dbReference type="AlphaFoldDB" id="A0A842ISL7"/>
<reference evidence="13" key="1">
    <citation type="submission" date="2020-08" db="EMBL/GenBank/DDBJ databases">
        <title>Winogradskyella ouciana sp. nov., isolated from the hadal seawater of the Mariana Trench.</title>
        <authorList>
            <person name="He X."/>
        </authorList>
    </citation>
    <scope>NUCLEOTIDE SEQUENCE [LARGE SCALE GENOMIC DNA]</scope>
    <source>
        <strain evidence="13">KCTC 52348</strain>
    </source>
</reference>
<evidence type="ECO:0000259" key="12">
    <source>
        <dbReference type="Pfam" id="PF07715"/>
    </source>
</evidence>
<feature type="domain" description="TonB-dependent receptor plug" evidence="12">
    <location>
        <begin position="56"/>
        <end position="162"/>
    </location>
</feature>
<keyword evidence="10" id="KW-0732">Signal</keyword>
<dbReference type="InterPro" id="IPR000531">
    <property type="entry name" value="Beta-barrel_TonB"/>
</dbReference>
<organism evidence="13 14">
    <name type="scientific">Winogradskyella flava</name>
    <dbReference type="NCBI Taxonomy" id="1884876"/>
    <lineage>
        <taxon>Bacteria</taxon>
        <taxon>Pseudomonadati</taxon>
        <taxon>Bacteroidota</taxon>
        <taxon>Flavobacteriia</taxon>
        <taxon>Flavobacteriales</taxon>
        <taxon>Flavobacteriaceae</taxon>
        <taxon>Winogradskyella</taxon>
    </lineage>
</organism>
<feature type="domain" description="TonB-dependent receptor-like beta-barrel" evidence="11">
    <location>
        <begin position="263"/>
        <end position="712"/>
    </location>
</feature>
<keyword evidence="7 8" id="KW-0998">Cell outer membrane</keyword>
<dbReference type="Pfam" id="PF07715">
    <property type="entry name" value="Plug"/>
    <property type="match status" value="1"/>
</dbReference>
<comment type="caution">
    <text evidence="13">The sequence shown here is derived from an EMBL/GenBank/DDBJ whole genome shotgun (WGS) entry which is preliminary data.</text>
</comment>
<evidence type="ECO:0000256" key="3">
    <source>
        <dbReference type="ARBA" id="ARBA00022452"/>
    </source>
</evidence>
<dbReference type="Pfam" id="PF00593">
    <property type="entry name" value="TonB_dep_Rec_b-barrel"/>
    <property type="match status" value="1"/>
</dbReference>
<comment type="similarity">
    <text evidence="8 9">Belongs to the TonB-dependent receptor family.</text>
</comment>
<proteinExistence type="inferred from homology"/>
<evidence type="ECO:0000259" key="11">
    <source>
        <dbReference type="Pfam" id="PF00593"/>
    </source>
</evidence>
<keyword evidence="4 8" id="KW-0812">Transmembrane</keyword>